<dbReference type="PANTHER" id="PTHR24186">
    <property type="entry name" value="PROTEIN PHOSPHATASE 1 REGULATORY SUBUNIT"/>
    <property type="match status" value="1"/>
</dbReference>
<keyword evidence="2 7" id="KW-0812">Transmembrane</keyword>
<keyword evidence="3" id="KW-0677">Repeat</keyword>
<feature type="transmembrane region" description="Helical" evidence="7">
    <location>
        <begin position="120"/>
        <end position="140"/>
    </location>
</feature>
<evidence type="ECO:0000256" key="7">
    <source>
        <dbReference type="SAM" id="Phobius"/>
    </source>
</evidence>
<dbReference type="PANTHER" id="PTHR24186:SF50">
    <property type="entry name" value="ANKYRIN REPEAT-CONTAINING PROTEIN ITN1-LIKE ISOFORM X1"/>
    <property type="match status" value="1"/>
</dbReference>
<evidence type="ECO:0000256" key="5">
    <source>
        <dbReference type="ARBA" id="ARBA00023043"/>
    </source>
</evidence>
<protein>
    <recommendedName>
        <fullName evidence="8">PGG domain-containing protein</fullName>
    </recommendedName>
</protein>
<feature type="domain" description="PGG" evidence="8">
    <location>
        <begin position="73"/>
        <end position="179"/>
    </location>
</feature>
<accession>A0A2N9FZK4</accession>
<dbReference type="EMBL" id="OIVN01001307">
    <property type="protein sequence ID" value="SPC92439.1"/>
    <property type="molecule type" value="Genomic_DNA"/>
</dbReference>
<comment type="subcellular location">
    <subcellularLocation>
        <location evidence="1">Membrane</location>
        <topology evidence="1">Multi-pass membrane protein</topology>
    </subcellularLocation>
</comment>
<evidence type="ECO:0000256" key="6">
    <source>
        <dbReference type="ARBA" id="ARBA00023136"/>
    </source>
</evidence>
<feature type="transmembrane region" description="Helical" evidence="7">
    <location>
        <begin position="179"/>
        <end position="196"/>
    </location>
</feature>
<reference evidence="9" key="1">
    <citation type="submission" date="2018-02" db="EMBL/GenBank/DDBJ databases">
        <authorList>
            <person name="Cohen D.B."/>
            <person name="Kent A.D."/>
        </authorList>
    </citation>
    <scope>NUCLEOTIDE SEQUENCE</scope>
</reference>
<keyword evidence="5" id="KW-0040">ANK repeat</keyword>
<proteinExistence type="predicted"/>
<gene>
    <name evidence="9" type="ORF">FSB_LOCUS20321</name>
</gene>
<sequence length="203" mass="22049">MISIALIEESYVQSGFKAAKARYLLKHHGIQGVQLLINTGFKVKQPPVEEMSLGSVSTKSMDNGEKLNFEKRSALETNMLVAMLVATVTFTAAFTMPGGYKSEGPDQGLANLTTKAAFKAFIFFNTTAFCFSVVAVYLQFDTSQGNYRHRIRYMHVAANITAIAILGMVLAFASGMHVVLAKSIGLAITAYALAVSRPKPNRV</sequence>
<feature type="transmembrane region" description="Helical" evidence="7">
    <location>
        <begin position="152"/>
        <end position="173"/>
    </location>
</feature>
<keyword evidence="4 7" id="KW-1133">Transmembrane helix</keyword>
<keyword evidence="6 7" id="KW-0472">Membrane</keyword>
<feature type="transmembrane region" description="Helical" evidence="7">
    <location>
        <begin position="79"/>
        <end position="100"/>
    </location>
</feature>
<evidence type="ECO:0000256" key="4">
    <source>
        <dbReference type="ARBA" id="ARBA00022989"/>
    </source>
</evidence>
<evidence type="ECO:0000256" key="3">
    <source>
        <dbReference type="ARBA" id="ARBA00022737"/>
    </source>
</evidence>
<evidence type="ECO:0000259" key="8">
    <source>
        <dbReference type="Pfam" id="PF13962"/>
    </source>
</evidence>
<organism evidence="9">
    <name type="scientific">Fagus sylvatica</name>
    <name type="common">Beechnut</name>
    <dbReference type="NCBI Taxonomy" id="28930"/>
    <lineage>
        <taxon>Eukaryota</taxon>
        <taxon>Viridiplantae</taxon>
        <taxon>Streptophyta</taxon>
        <taxon>Embryophyta</taxon>
        <taxon>Tracheophyta</taxon>
        <taxon>Spermatophyta</taxon>
        <taxon>Magnoliopsida</taxon>
        <taxon>eudicotyledons</taxon>
        <taxon>Gunneridae</taxon>
        <taxon>Pentapetalae</taxon>
        <taxon>rosids</taxon>
        <taxon>fabids</taxon>
        <taxon>Fagales</taxon>
        <taxon>Fagaceae</taxon>
        <taxon>Fagus</taxon>
    </lineage>
</organism>
<dbReference type="GO" id="GO:0005886">
    <property type="term" value="C:plasma membrane"/>
    <property type="evidence" value="ECO:0007669"/>
    <property type="project" value="TreeGrafter"/>
</dbReference>
<evidence type="ECO:0000256" key="2">
    <source>
        <dbReference type="ARBA" id="ARBA00022692"/>
    </source>
</evidence>
<evidence type="ECO:0000256" key="1">
    <source>
        <dbReference type="ARBA" id="ARBA00004141"/>
    </source>
</evidence>
<dbReference type="InterPro" id="IPR026961">
    <property type="entry name" value="PGG_dom"/>
</dbReference>
<evidence type="ECO:0000313" key="9">
    <source>
        <dbReference type="EMBL" id="SPC92439.1"/>
    </source>
</evidence>
<dbReference type="Pfam" id="PF13962">
    <property type="entry name" value="PGG"/>
    <property type="match status" value="1"/>
</dbReference>
<name>A0A2N9FZK4_FAGSY</name>
<dbReference type="AlphaFoldDB" id="A0A2N9FZK4"/>